<keyword evidence="2" id="KW-1133">Transmembrane helix</keyword>
<dbReference type="AlphaFoldDB" id="A0AAV2RME4"/>
<reference evidence="4 5" key="1">
    <citation type="submission" date="2024-05" db="EMBL/GenBank/DDBJ databases">
        <authorList>
            <person name="Wallberg A."/>
        </authorList>
    </citation>
    <scope>NUCLEOTIDE SEQUENCE [LARGE SCALE GENOMIC DNA]</scope>
</reference>
<feature type="transmembrane region" description="Helical" evidence="2">
    <location>
        <begin position="112"/>
        <end position="136"/>
    </location>
</feature>
<dbReference type="EMBL" id="CAXKWB010026031">
    <property type="protein sequence ID" value="CAL4129352.1"/>
    <property type="molecule type" value="Genomic_DNA"/>
</dbReference>
<protein>
    <submittedName>
        <fullName evidence="4">Uncharacterized protein</fullName>
    </submittedName>
</protein>
<sequence>MNLFKRPIALLLILTLVLVYFIDDIEAKGGRGGGGGRGGRGGGRSRSRGGSGGGYGGYSPGFAKFGAANRWSYSGGRRFYYVGYYHGHSHYSGHGSGYYKGVKDEGEPYGPWMIMFFVLLGIFGGGFFIWLMTYCYL</sequence>
<dbReference type="Proteomes" id="UP001497623">
    <property type="component" value="Unassembled WGS sequence"/>
</dbReference>
<accession>A0AAV2RME4</accession>
<proteinExistence type="predicted"/>
<feature type="region of interest" description="Disordered" evidence="1">
    <location>
        <begin position="30"/>
        <end position="52"/>
    </location>
</feature>
<feature type="chain" id="PRO_5044010774" evidence="3">
    <location>
        <begin position="28"/>
        <end position="137"/>
    </location>
</feature>
<feature type="signal peptide" evidence="3">
    <location>
        <begin position="1"/>
        <end position="27"/>
    </location>
</feature>
<name>A0AAV2RME4_MEGNR</name>
<evidence type="ECO:0000256" key="1">
    <source>
        <dbReference type="SAM" id="MobiDB-lite"/>
    </source>
</evidence>
<evidence type="ECO:0000313" key="5">
    <source>
        <dbReference type="Proteomes" id="UP001497623"/>
    </source>
</evidence>
<evidence type="ECO:0000256" key="3">
    <source>
        <dbReference type="SAM" id="SignalP"/>
    </source>
</evidence>
<feature type="non-terminal residue" evidence="4">
    <location>
        <position position="137"/>
    </location>
</feature>
<comment type="caution">
    <text evidence="4">The sequence shown here is derived from an EMBL/GenBank/DDBJ whole genome shotgun (WGS) entry which is preliminary data.</text>
</comment>
<keyword evidence="5" id="KW-1185">Reference proteome</keyword>
<keyword evidence="3" id="KW-0732">Signal</keyword>
<keyword evidence="2" id="KW-0472">Membrane</keyword>
<keyword evidence="2" id="KW-0812">Transmembrane</keyword>
<gene>
    <name evidence="4" type="ORF">MNOR_LOCUS26288</name>
</gene>
<evidence type="ECO:0000256" key="2">
    <source>
        <dbReference type="SAM" id="Phobius"/>
    </source>
</evidence>
<organism evidence="4 5">
    <name type="scientific">Meganyctiphanes norvegica</name>
    <name type="common">Northern krill</name>
    <name type="synonym">Thysanopoda norvegica</name>
    <dbReference type="NCBI Taxonomy" id="48144"/>
    <lineage>
        <taxon>Eukaryota</taxon>
        <taxon>Metazoa</taxon>
        <taxon>Ecdysozoa</taxon>
        <taxon>Arthropoda</taxon>
        <taxon>Crustacea</taxon>
        <taxon>Multicrustacea</taxon>
        <taxon>Malacostraca</taxon>
        <taxon>Eumalacostraca</taxon>
        <taxon>Eucarida</taxon>
        <taxon>Euphausiacea</taxon>
        <taxon>Euphausiidae</taxon>
        <taxon>Meganyctiphanes</taxon>
    </lineage>
</organism>
<evidence type="ECO:0000313" key="4">
    <source>
        <dbReference type="EMBL" id="CAL4129352.1"/>
    </source>
</evidence>